<keyword evidence="1" id="KW-0812">Transmembrane</keyword>
<keyword evidence="1" id="KW-1133">Transmembrane helix</keyword>
<dbReference type="EMBL" id="Y18930">
    <property type="protein sequence ID" value="CAB57672.1"/>
    <property type="molecule type" value="Genomic_DNA"/>
</dbReference>
<accession>Q9UX22</accession>
<evidence type="ECO:0000256" key="1">
    <source>
        <dbReference type="SAM" id="Phobius"/>
    </source>
</evidence>
<protein>
    <submittedName>
        <fullName evidence="2">Uncharacterized protein ORF-c08_021</fullName>
    </submittedName>
</protein>
<evidence type="ECO:0000313" key="2">
    <source>
        <dbReference type="EMBL" id="CAB57672.1"/>
    </source>
</evidence>
<keyword evidence="1" id="KW-0472">Membrane</keyword>
<feature type="transmembrane region" description="Helical" evidence="1">
    <location>
        <begin position="12"/>
        <end position="36"/>
    </location>
</feature>
<reference evidence="2" key="1">
    <citation type="journal article" date="2000" name="Genome">
        <title>Gene content and organization of a 281-kbp contig from the genome of the extremely thermophilic archaeon, Sulfolobus solfataricus P2.</title>
        <authorList>
            <person name="Charlebois R.L."/>
            <person name="Singh R.K."/>
            <person name="Chan-Weiher C.C.-Y."/>
            <person name="Allard G."/>
            <person name="Chow C."/>
            <person name="Confalonieri F."/>
            <person name="Curtis B."/>
            <person name="Duguet M."/>
            <person name="Erauso G."/>
            <person name="Faguy D."/>
            <person name="Gaasterland T."/>
            <person name="Garrett R.A."/>
            <person name="Gordon P."/>
            <person name="Jeffries A.C."/>
            <person name="Kozera C."/>
            <person name="Kushwaha N."/>
            <person name="Lafleur E."/>
            <person name="Medina N."/>
            <person name="Peng X."/>
            <person name="Penny S.L."/>
            <person name="She Q."/>
            <person name="St Jean A."/>
            <person name="van der Oost J."/>
            <person name="Young F."/>
            <person name="Zivanovic Y."/>
            <person name="Doolittle W.F."/>
            <person name="Ragan M.A."/>
            <person name="Sensen C.W."/>
        </authorList>
    </citation>
    <scope>NUCLEOTIDE SEQUENCE</scope>
    <source>
        <strain evidence="2">P2</strain>
    </source>
</reference>
<proteinExistence type="predicted"/>
<organism evidence="2">
    <name type="scientific">Saccharolobus solfataricus</name>
    <name type="common">Sulfolobus solfataricus</name>
    <dbReference type="NCBI Taxonomy" id="2287"/>
    <lineage>
        <taxon>Archaea</taxon>
        <taxon>Thermoproteota</taxon>
        <taxon>Thermoprotei</taxon>
        <taxon>Sulfolobales</taxon>
        <taxon>Sulfolobaceae</taxon>
        <taxon>Saccharolobus</taxon>
    </lineage>
</organism>
<gene>
    <name evidence="2" type="primary">ORF-c08_021</name>
</gene>
<dbReference type="AlphaFoldDB" id="Q9UX22"/>
<name>Q9UX22_SACSO</name>
<sequence length="99" mass="10875">MFLSNHTFFFIFRFPTLIMSISAIGFAPLLIMSLIIPPTPVAAPLNGSMAEGWLWLSTFITTAHPSPISTAPASCQSFMPIITLGLSMEKLFKKILDDL</sequence>